<protein>
    <recommendedName>
        <fullName evidence="3">TETRATRICOPEPTIDE REPEAT FAMILY PROTEIN</fullName>
    </recommendedName>
</protein>
<evidence type="ECO:0008006" key="3">
    <source>
        <dbReference type="Google" id="ProtNLM"/>
    </source>
</evidence>
<dbReference type="Pfam" id="PF08238">
    <property type="entry name" value="Sel1"/>
    <property type="match status" value="2"/>
</dbReference>
<dbReference type="SUPFAM" id="SSF81901">
    <property type="entry name" value="HCP-like"/>
    <property type="match status" value="1"/>
</dbReference>
<dbReference type="InterPro" id="IPR052945">
    <property type="entry name" value="Mitotic_Regulator"/>
</dbReference>
<dbReference type="AlphaFoldDB" id="A0A3B0WLM1"/>
<accession>A0A3B0WLM1</accession>
<dbReference type="PANTHER" id="PTHR43628:SF1">
    <property type="entry name" value="CHITIN SYNTHASE REGULATORY FACTOR 2-RELATED"/>
    <property type="match status" value="1"/>
</dbReference>
<dbReference type="EMBL" id="UOFF01000195">
    <property type="protein sequence ID" value="VAW56201.1"/>
    <property type="molecule type" value="Genomic_DNA"/>
</dbReference>
<organism evidence="2">
    <name type="scientific">hydrothermal vent metagenome</name>
    <dbReference type="NCBI Taxonomy" id="652676"/>
    <lineage>
        <taxon>unclassified sequences</taxon>
        <taxon>metagenomes</taxon>
        <taxon>ecological metagenomes</taxon>
    </lineage>
</organism>
<gene>
    <name evidence="2" type="ORF">MNBD_GAMMA07-2441</name>
</gene>
<dbReference type="PANTHER" id="PTHR43628">
    <property type="entry name" value="ACTIVATOR OF C KINASE PROTEIN 1-RELATED"/>
    <property type="match status" value="1"/>
</dbReference>
<dbReference type="InterPro" id="IPR006597">
    <property type="entry name" value="Sel1-like"/>
</dbReference>
<feature type="region of interest" description="Disordered" evidence="1">
    <location>
        <begin position="215"/>
        <end position="238"/>
    </location>
</feature>
<dbReference type="SMART" id="SM00671">
    <property type="entry name" value="SEL1"/>
    <property type="match status" value="2"/>
</dbReference>
<dbReference type="Gene3D" id="1.25.40.10">
    <property type="entry name" value="Tetratricopeptide repeat domain"/>
    <property type="match status" value="1"/>
</dbReference>
<sequence length="304" mass="34785">MMLAKMKFQKWPIILYFLVVNLLLSTHAATNNTSEYVLRYQKQMAKRGSAPAQFKLGLMYEAGLGTKTSTVLANSWFKQAARQKYKPAINRITYLKIKKTGFKDTDLKWLKNLKRDALLHQGEALFLLGLMYSEGTGVEKSLTRALSLLREAEAKNISGSGTEINRIDQELSLLQEKYITEQEKAKTKYLSTYSSKKKSIYKIKKAIIVTTASPKKVDHPNKPTNKKHKIQQHYTKQQLAKPQISARKIIEKKIVNDVPTEKKIAEKPGLVIKISKPNQLSEIYTPHPMDVICSGKNQFRRRCR</sequence>
<evidence type="ECO:0000256" key="1">
    <source>
        <dbReference type="SAM" id="MobiDB-lite"/>
    </source>
</evidence>
<reference evidence="2" key="1">
    <citation type="submission" date="2018-06" db="EMBL/GenBank/DDBJ databases">
        <authorList>
            <person name="Zhirakovskaya E."/>
        </authorList>
    </citation>
    <scope>NUCLEOTIDE SEQUENCE</scope>
</reference>
<dbReference type="InterPro" id="IPR011990">
    <property type="entry name" value="TPR-like_helical_dom_sf"/>
</dbReference>
<proteinExistence type="predicted"/>
<name>A0A3B0WLM1_9ZZZZ</name>
<evidence type="ECO:0000313" key="2">
    <source>
        <dbReference type="EMBL" id="VAW56201.1"/>
    </source>
</evidence>